<dbReference type="PROSITE" id="PS51096">
    <property type="entry name" value="PTS_EIIA_TYPE_4"/>
    <property type="match status" value="1"/>
</dbReference>
<dbReference type="GO" id="GO:0009401">
    <property type="term" value="P:phosphoenolpyruvate-dependent sugar phosphotransferase system"/>
    <property type="evidence" value="ECO:0007669"/>
    <property type="project" value="UniProtKB-KW"/>
</dbReference>
<organism evidence="9 10">
    <name type="scientific">Pigmentiphaga kullae</name>
    <dbReference type="NCBI Taxonomy" id="151784"/>
    <lineage>
        <taxon>Bacteria</taxon>
        <taxon>Pseudomonadati</taxon>
        <taxon>Pseudomonadota</taxon>
        <taxon>Betaproteobacteria</taxon>
        <taxon>Burkholderiales</taxon>
        <taxon>Alcaligenaceae</taxon>
        <taxon>Pigmentiphaga</taxon>
    </lineage>
</organism>
<dbReference type="EMBL" id="SGXC01000001">
    <property type="protein sequence ID" value="RZS84610.1"/>
    <property type="molecule type" value="Genomic_DNA"/>
</dbReference>
<dbReference type="PANTHER" id="PTHR33799:SF1">
    <property type="entry name" value="PTS SYSTEM MANNOSE-SPECIFIC EIIAB COMPONENT-RELATED"/>
    <property type="match status" value="1"/>
</dbReference>
<evidence type="ECO:0000256" key="7">
    <source>
        <dbReference type="ARBA" id="ARBA00022777"/>
    </source>
</evidence>
<evidence type="ECO:0000259" key="8">
    <source>
        <dbReference type="PROSITE" id="PS51096"/>
    </source>
</evidence>
<dbReference type="GO" id="GO:0016301">
    <property type="term" value="F:kinase activity"/>
    <property type="evidence" value="ECO:0007669"/>
    <property type="project" value="UniProtKB-KW"/>
</dbReference>
<keyword evidence="2" id="KW-0813">Transport</keyword>
<dbReference type="InterPro" id="IPR036662">
    <property type="entry name" value="PTS_EIIA_man-typ_sf"/>
</dbReference>
<dbReference type="Pfam" id="PF03610">
    <property type="entry name" value="EIIA-man"/>
    <property type="match status" value="1"/>
</dbReference>
<evidence type="ECO:0000256" key="3">
    <source>
        <dbReference type="ARBA" id="ARBA00022490"/>
    </source>
</evidence>
<reference evidence="9 10" key="1">
    <citation type="submission" date="2019-02" db="EMBL/GenBank/DDBJ databases">
        <title>Genomic Encyclopedia of Type Strains, Phase IV (KMG-IV): sequencing the most valuable type-strain genomes for metagenomic binning, comparative biology and taxonomic classification.</title>
        <authorList>
            <person name="Goeker M."/>
        </authorList>
    </citation>
    <scope>NUCLEOTIDE SEQUENCE [LARGE SCALE GENOMIC DNA]</scope>
    <source>
        <strain evidence="9 10">K24</strain>
    </source>
</reference>
<name>A0A4Q7NJC2_9BURK</name>
<dbReference type="InterPro" id="IPR051471">
    <property type="entry name" value="Bacterial_PTS_sugar_comp"/>
</dbReference>
<feature type="domain" description="PTS EIIA type-4" evidence="8">
    <location>
        <begin position="1"/>
        <end position="127"/>
    </location>
</feature>
<keyword evidence="3" id="KW-0963">Cytoplasm</keyword>
<evidence type="ECO:0000256" key="2">
    <source>
        <dbReference type="ARBA" id="ARBA00022448"/>
    </source>
</evidence>
<gene>
    <name evidence="9" type="ORF">EV675_0627</name>
</gene>
<comment type="caution">
    <text evidence="9">The sequence shown here is derived from an EMBL/GenBank/DDBJ whole genome shotgun (WGS) entry which is preliminary data.</text>
</comment>
<evidence type="ECO:0000313" key="9">
    <source>
        <dbReference type="EMBL" id="RZS84610.1"/>
    </source>
</evidence>
<evidence type="ECO:0000313" key="10">
    <source>
        <dbReference type="Proteomes" id="UP000292445"/>
    </source>
</evidence>
<evidence type="ECO:0000256" key="6">
    <source>
        <dbReference type="ARBA" id="ARBA00022683"/>
    </source>
</evidence>
<keyword evidence="5" id="KW-0808">Transferase</keyword>
<proteinExistence type="predicted"/>
<dbReference type="OrthoDB" id="8795346at2"/>
<dbReference type="SUPFAM" id="SSF53062">
    <property type="entry name" value="PTS system fructose IIA component-like"/>
    <property type="match status" value="1"/>
</dbReference>
<dbReference type="Gene3D" id="3.40.50.510">
    <property type="entry name" value="Phosphotransferase system, mannose-type IIA component"/>
    <property type="match status" value="1"/>
</dbReference>
<dbReference type="InterPro" id="IPR033887">
    <property type="entry name" value="PTS_IIA_man"/>
</dbReference>
<keyword evidence="6" id="KW-0598">Phosphotransferase system</keyword>
<keyword evidence="10" id="KW-1185">Reference proteome</keyword>
<sequence length="137" mass="14313">MTGVVIVAHEPLASSLLSCASHIFGELSGVLAYDAGNDEDPDQMFRAVLERIESAAAGEGVLVLTDVVGATPANQTDRAAREASRLGTPTTVLAGVNIPMLLRTLPYRHLSLDDLAQRALAGGAQGVLRVDGEPEDH</sequence>
<dbReference type="GO" id="GO:0016020">
    <property type="term" value="C:membrane"/>
    <property type="evidence" value="ECO:0007669"/>
    <property type="project" value="InterPro"/>
</dbReference>
<protein>
    <submittedName>
        <fullName evidence="9">PTS system ascorbate-specific IIA component</fullName>
    </submittedName>
</protein>
<comment type="subcellular location">
    <subcellularLocation>
        <location evidence="1">Cytoplasm</location>
    </subcellularLocation>
</comment>
<accession>A0A4Q7NJC2</accession>
<dbReference type="Proteomes" id="UP000292445">
    <property type="component" value="Unassembled WGS sequence"/>
</dbReference>
<keyword evidence="7" id="KW-0418">Kinase</keyword>
<dbReference type="PANTHER" id="PTHR33799">
    <property type="entry name" value="PTS PERMEASE-RELATED-RELATED"/>
    <property type="match status" value="1"/>
</dbReference>
<dbReference type="GO" id="GO:0005737">
    <property type="term" value="C:cytoplasm"/>
    <property type="evidence" value="ECO:0007669"/>
    <property type="project" value="UniProtKB-SubCell"/>
</dbReference>
<dbReference type="CDD" id="cd00006">
    <property type="entry name" value="PTS_IIA_man"/>
    <property type="match status" value="1"/>
</dbReference>
<dbReference type="RefSeq" id="WP_130355957.1">
    <property type="nucleotide sequence ID" value="NZ_SGXC01000001.1"/>
</dbReference>
<evidence type="ECO:0000256" key="1">
    <source>
        <dbReference type="ARBA" id="ARBA00004496"/>
    </source>
</evidence>
<evidence type="ECO:0000256" key="5">
    <source>
        <dbReference type="ARBA" id="ARBA00022679"/>
    </source>
</evidence>
<dbReference type="InterPro" id="IPR004701">
    <property type="entry name" value="PTS_EIIA_man-typ"/>
</dbReference>
<evidence type="ECO:0000256" key="4">
    <source>
        <dbReference type="ARBA" id="ARBA00022597"/>
    </source>
</evidence>
<keyword evidence="4" id="KW-0762">Sugar transport</keyword>
<dbReference type="AlphaFoldDB" id="A0A4Q7NJC2"/>